<dbReference type="Pfam" id="PF06609">
    <property type="entry name" value="TRI12"/>
    <property type="match status" value="1"/>
</dbReference>
<dbReference type="Gene3D" id="1.20.1250.20">
    <property type="entry name" value="MFS general substrate transporter like domains"/>
    <property type="match status" value="1"/>
</dbReference>
<keyword evidence="3 7" id="KW-0812">Transmembrane</keyword>
<evidence type="ECO:0000313" key="10">
    <source>
        <dbReference type="Proteomes" id="UP000275385"/>
    </source>
</evidence>
<keyword evidence="2" id="KW-0813">Transport</keyword>
<feature type="transmembrane region" description="Helical" evidence="7">
    <location>
        <begin position="550"/>
        <end position="569"/>
    </location>
</feature>
<dbReference type="PROSITE" id="PS50850">
    <property type="entry name" value="MFS"/>
    <property type="match status" value="1"/>
</dbReference>
<evidence type="ECO:0000256" key="2">
    <source>
        <dbReference type="ARBA" id="ARBA00022448"/>
    </source>
</evidence>
<feature type="transmembrane region" description="Helical" evidence="7">
    <location>
        <begin position="366"/>
        <end position="389"/>
    </location>
</feature>
<dbReference type="InterPro" id="IPR005829">
    <property type="entry name" value="Sugar_transporter_CS"/>
</dbReference>
<feature type="transmembrane region" description="Helical" evidence="7">
    <location>
        <begin position="332"/>
        <end position="354"/>
    </location>
</feature>
<dbReference type="OrthoDB" id="4161376at2759"/>
<evidence type="ECO:0000256" key="4">
    <source>
        <dbReference type="ARBA" id="ARBA00022989"/>
    </source>
</evidence>
<organism evidence="9 10">
    <name type="scientific">Coniochaeta pulveracea</name>
    <dbReference type="NCBI Taxonomy" id="177199"/>
    <lineage>
        <taxon>Eukaryota</taxon>
        <taxon>Fungi</taxon>
        <taxon>Dikarya</taxon>
        <taxon>Ascomycota</taxon>
        <taxon>Pezizomycotina</taxon>
        <taxon>Sordariomycetes</taxon>
        <taxon>Sordariomycetidae</taxon>
        <taxon>Coniochaetales</taxon>
        <taxon>Coniochaetaceae</taxon>
        <taxon>Coniochaeta</taxon>
    </lineage>
</organism>
<evidence type="ECO:0000256" key="1">
    <source>
        <dbReference type="ARBA" id="ARBA00004141"/>
    </source>
</evidence>
<dbReference type="InterPro" id="IPR020846">
    <property type="entry name" value="MFS_dom"/>
</dbReference>
<feature type="transmembrane region" description="Helical" evidence="7">
    <location>
        <begin position="101"/>
        <end position="122"/>
    </location>
</feature>
<dbReference type="CDD" id="cd06179">
    <property type="entry name" value="MFS_TRI12_like"/>
    <property type="match status" value="1"/>
</dbReference>
<feature type="domain" description="Major facilitator superfamily (MFS) profile" evidence="8">
    <location>
        <begin position="65"/>
        <end position="574"/>
    </location>
</feature>
<feature type="transmembrane region" description="Helical" evidence="7">
    <location>
        <begin position="192"/>
        <end position="211"/>
    </location>
</feature>
<gene>
    <name evidence="9" type="ORF">DL546_006648</name>
</gene>
<evidence type="ECO:0000256" key="5">
    <source>
        <dbReference type="ARBA" id="ARBA00023136"/>
    </source>
</evidence>
<evidence type="ECO:0000256" key="3">
    <source>
        <dbReference type="ARBA" id="ARBA00022692"/>
    </source>
</evidence>
<dbReference type="EMBL" id="QVQW01000014">
    <property type="protein sequence ID" value="RKU46435.1"/>
    <property type="molecule type" value="Genomic_DNA"/>
</dbReference>
<dbReference type="InterPro" id="IPR036259">
    <property type="entry name" value="MFS_trans_sf"/>
</dbReference>
<accession>A0A420YEU1</accession>
<dbReference type="GO" id="GO:0005886">
    <property type="term" value="C:plasma membrane"/>
    <property type="evidence" value="ECO:0007669"/>
    <property type="project" value="TreeGrafter"/>
</dbReference>
<dbReference type="PANTHER" id="PTHR23501:SF195">
    <property type="entry name" value="PEP5"/>
    <property type="match status" value="1"/>
</dbReference>
<protein>
    <recommendedName>
        <fullName evidence="8">Major facilitator superfamily (MFS) profile domain-containing protein</fullName>
    </recommendedName>
</protein>
<feature type="transmembrane region" description="Helical" evidence="7">
    <location>
        <begin position="426"/>
        <end position="449"/>
    </location>
</feature>
<dbReference type="SUPFAM" id="SSF103473">
    <property type="entry name" value="MFS general substrate transporter"/>
    <property type="match status" value="1"/>
</dbReference>
<proteinExistence type="predicted"/>
<name>A0A420YEU1_9PEZI</name>
<feature type="region of interest" description="Disordered" evidence="6">
    <location>
        <begin position="1"/>
        <end position="55"/>
    </location>
</feature>
<reference evidence="9 10" key="1">
    <citation type="submission" date="2018-08" db="EMBL/GenBank/DDBJ databases">
        <title>Draft genome of the lignicolous fungus Coniochaeta pulveracea.</title>
        <authorList>
            <person name="Borstlap C.J."/>
            <person name="De Witt R.N."/>
            <person name="Botha A."/>
            <person name="Volschenk H."/>
        </authorList>
    </citation>
    <scope>NUCLEOTIDE SEQUENCE [LARGE SCALE GENOMIC DNA]</scope>
    <source>
        <strain evidence="9 10">CAB683</strain>
    </source>
</reference>
<feature type="transmembrane region" description="Helical" evidence="7">
    <location>
        <begin position="396"/>
        <end position="414"/>
    </location>
</feature>
<dbReference type="GO" id="GO:0022857">
    <property type="term" value="F:transmembrane transporter activity"/>
    <property type="evidence" value="ECO:0007669"/>
    <property type="project" value="InterPro"/>
</dbReference>
<keyword evidence="5 7" id="KW-0472">Membrane</keyword>
<evidence type="ECO:0000259" key="8">
    <source>
        <dbReference type="PROSITE" id="PS50850"/>
    </source>
</evidence>
<comment type="caution">
    <text evidence="9">The sequence shown here is derived from an EMBL/GenBank/DDBJ whole genome shotgun (WGS) entry which is preliminary data.</text>
</comment>
<keyword evidence="10" id="KW-1185">Reference proteome</keyword>
<feature type="transmembrane region" description="Helical" evidence="7">
    <location>
        <begin position="264"/>
        <end position="283"/>
    </location>
</feature>
<feature type="transmembrane region" description="Helical" evidence="7">
    <location>
        <begin position="223"/>
        <end position="243"/>
    </location>
</feature>
<feature type="transmembrane region" description="Helical" evidence="7">
    <location>
        <begin position="461"/>
        <end position="481"/>
    </location>
</feature>
<keyword evidence="4 7" id="KW-1133">Transmembrane helix</keyword>
<dbReference type="Proteomes" id="UP000275385">
    <property type="component" value="Unassembled WGS sequence"/>
</dbReference>
<feature type="transmembrane region" description="Helical" evidence="7">
    <location>
        <begin position="295"/>
        <end position="312"/>
    </location>
</feature>
<evidence type="ECO:0000256" key="6">
    <source>
        <dbReference type="SAM" id="MobiDB-lite"/>
    </source>
</evidence>
<dbReference type="InterPro" id="IPR053791">
    <property type="entry name" value="MFS_Tri12-like"/>
</dbReference>
<comment type="subcellular location">
    <subcellularLocation>
        <location evidence="1">Membrane</location>
        <topology evidence="1">Multi-pass membrane protein</topology>
    </subcellularLocation>
</comment>
<evidence type="ECO:0000256" key="7">
    <source>
        <dbReference type="SAM" id="Phobius"/>
    </source>
</evidence>
<feature type="transmembrane region" description="Helical" evidence="7">
    <location>
        <begin position="129"/>
        <end position="148"/>
    </location>
</feature>
<feature type="compositionally biased region" description="Polar residues" evidence="6">
    <location>
        <begin position="18"/>
        <end position="30"/>
    </location>
</feature>
<evidence type="ECO:0000313" key="9">
    <source>
        <dbReference type="EMBL" id="RKU46435.1"/>
    </source>
</evidence>
<sequence>MSPTEKETGDSNGLGAGTQPTSSASISGQPKETMGAKTRSRSGSDSESGTSNEPQPHLHAKTFLAVFAVCCIYFVEIYNVVGAGAQTNTIALTLNGSSKSVWLASPIAILTAVLSPIVSQAADYWGRKWFLVILTFIGAIGSIVIARATTMNMAIAGFSITGIAYGVQPLLHAVSSEVLPRRYRAYGQAANLIANGLGGITALLVSGAFTRTSNAPSEGFRNYWYLATGLFILSSLLCALVYQPLPTEKQTSLTFTQKLKRLDWIGYLLFAAGIVLFCIGLSWSENPYPWSDAHTSATFACGLFLVILFGLYETFAKKDGMFHHGLFRNRNFPVALFCIFCEGVAFFAANNYFAFQVGVLYETDSLIVGVRFSIAMMVSIPAAIACGVYCSVTKKVRWVTVLSFIIFVAFFAALANTDAGSSREVWGLPVLMGLAIGLSLCVLITAAQLSTPPELVAITSGLLIGVRSLGGSVGLAIYNALFNNAMNRLPDNVANAVLPLGLPQASLGPFIGALTTHNTAVLFTIPDVTPRIAGAGADALLGTYSTGFNHVWIAASCFVAIATISACFLKERTKEFNMHIDAPVEKEEDLYSLQDVRS</sequence>
<feature type="transmembrane region" description="Helical" evidence="7">
    <location>
        <begin position="154"/>
        <end position="171"/>
    </location>
</feature>
<dbReference type="PROSITE" id="PS00216">
    <property type="entry name" value="SUGAR_TRANSPORT_1"/>
    <property type="match status" value="1"/>
</dbReference>
<feature type="transmembrane region" description="Helical" evidence="7">
    <location>
        <begin position="62"/>
        <end position="81"/>
    </location>
</feature>
<dbReference type="PANTHER" id="PTHR23501">
    <property type="entry name" value="MAJOR FACILITATOR SUPERFAMILY"/>
    <property type="match status" value="1"/>
</dbReference>
<dbReference type="AlphaFoldDB" id="A0A420YEU1"/>
<dbReference type="InterPro" id="IPR010573">
    <property type="entry name" value="MFS_Str1/Tri12-like"/>
</dbReference>
<feature type="compositionally biased region" description="Low complexity" evidence="6">
    <location>
        <begin position="41"/>
        <end position="51"/>
    </location>
</feature>